<name>A0ABY5MS32_9SPHN</name>
<sequence length="544" mass="59250">MKTLIFVSALSLAQPAQHQHEAHSDKLGTVAFQTSCSLAAQPSFLQGIGWLHSFEYEQAEAKFSQAAAADPSCAIAHWGVAMSLYHPLWAPPTPAELAKARAAVARALETPAKTQREKDYVDAIAAFYRDSHKLDHKTRALAYNSAMKALHERYPADREAAVFYALSQTAVGTLDTDPTFAREKSAAKILNAVLAAEPDHPGVAHYLIHSFDYPSLAALAVPSAKRYADLAPASAHAQHMPSHIFTRLGMWEESIASNLKSEAAARALMRRKNFLGGSREELHAMDYLAYAYLQTGQDIKARKVLAKLNAMHSVDEPIFSVAYAATAIPARLVLERRQWKEAANLELPANVMKLAPLESFQWAAAHVHFARALGAARSRDTAAAKIELAKLTDIEQKLQVPPGSYDWKTQVGVSRQIAAAWLARADGRNDEALRLMHGAATLDDAVEKHPVTPGAILPAREQLGELLLDLGRPAEALLEFEASLKRTPLRLNGLSGAARAASLAGNQPKARDYYARLVQLTRSGDADRSEIREARAAARALPAR</sequence>
<proteinExistence type="predicted"/>
<dbReference type="PANTHER" id="PTHR45588:SF1">
    <property type="entry name" value="WW DOMAIN-CONTAINING PROTEIN"/>
    <property type="match status" value="1"/>
</dbReference>
<dbReference type="RefSeq" id="WP_249453882.1">
    <property type="nucleotide sequence ID" value="NZ_CP097253.1"/>
</dbReference>
<gene>
    <name evidence="1" type="ORF">M1K48_07125</name>
</gene>
<dbReference type="Proteomes" id="UP000831921">
    <property type="component" value="Chromosome"/>
</dbReference>
<keyword evidence="2" id="KW-1185">Reference proteome</keyword>
<organism evidence="1 2">
    <name type="scientific">Sphingomonas glaciei</name>
    <dbReference type="NCBI Taxonomy" id="2938948"/>
    <lineage>
        <taxon>Bacteria</taxon>
        <taxon>Pseudomonadati</taxon>
        <taxon>Pseudomonadota</taxon>
        <taxon>Alphaproteobacteria</taxon>
        <taxon>Sphingomonadales</taxon>
        <taxon>Sphingomonadaceae</taxon>
        <taxon>Sphingomonas</taxon>
    </lineage>
</organism>
<protein>
    <recommendedName>
        <fullName evidence="3">Tetratricopeptide repeat protein</fullName>
    </recommendedName>
</protein>
<dbReference type="SUPFAM" id="SSF48452">
    <property type="entry name" value="TPR-like"/>
    <property type="match status" value="1"/>
</dbReference>
<reference evidence="1 2" key="1">
    <citation type="submission" date="2022-05" db="EMBL/GenBank/DDBJ databases">
        <title>S8-45 Sphingomonas ultraviolaceadurans.</title>
        <authorList>
            <person name="Liu Y."/>
        </authorList>
    </citation>
    <scope>NUCLEOTIDE SEQUENCE [LARGE SCALE GENOMIC DNA]</scope>
    <source>
        <strain evidence="1 2">S8-45</strain>
    </source>
</reference>
<evidence type="ECO:0000313" key="1">
    <source>
        <dbReference type="EMBL" id="UUR06734.1"/>
    </source>
</evidence>
<evidence type="ECO:0000313" key="2">
    <source>
        <dbReference type="Proteomes" id="UP000831921"/>
    </source>
</evidence>
<dbReference type="InterPro" id="IPR011990">
    <property type="entry name" value="TPR-like_helical_dom_sf"/>
</dbReference>
<dbReference type="PANTHER" id="PTHR45588">
    <property type="entry name" value="TPR DOMAIN-CONTAINING PROTEIN"/>
    <property type="match status" value="1"/>
</dbReference>
<dbReference type="Gene3D" id="1.25.40.10">
    <property type="entry name" value="Tetratricopeptide repeat domain"/>
    <property type="match status" value="2"/>
</dbReference>
<evidence type="ECO:0008006" key="3">
    <source>
        <dbReference type="Google" id="ProtNLM"/>
    </source>
</evidence>
<dbReference type="EMBL" id="CP097253">
    <property type="protein sequence ID" value="UUR06734.1"/>
    <property type="molecule type" value="Genomic_DNA"/>
</dbReference>
<accession>A0ABY5MS32</accession>